<feature type="transmembrane region" description="Helical" evidence="1">
    <location>
        <begin position="204"/>
        <end position="227"/>
    </location>
</feature>
<keyword evidence="1" id="KW-1133">Transmembrane helix</keyword>
<dbReference type="OrthoDB" id="9772884at2"/>
<keyword evidence="1" id="KW-0812">Transmembrane</keyword>
<feature type="transmembrane region" description="Helical" evidence="1">
    <location>
        <begin position="374"/>
        <end position="393"/>
    </location>
</feature>
<feature type="transmembrane region" description="Helical" evidence="1">
    <location>
        <begin position="155"/>
        <end position="184"/>
    </location>
</feature>
<dbReference type="PANTHER" id="PTHR38454">
    <property type="entry name" value="INTEGRAL MEMBRANE PROTEIN-RELATED"/>
    <property type="match status" value="1"/>
</dbReference>
<evidence type="ECO:0000313" key="3">
    <source>
        <dbReference type="Proteomes" id="UP000030302"/>
    </source>
</evidence>
<feature type="transmembrane region" description="Helical" evidence="1">
    <location>
        <begin position="717"/>
        <end position="738"/>
    </location>
</feature>
<accession>A0A0A1FM02</accession>
<proteinExistence type="predicted"/>
<feature type="transmembrane region" description="Helical" evidence="1">
    <location>
        <begin position="69"/>
        <end position="95"/>
    </location>
</feature>
<dbReference type="RefSeq" id="WP_038494057.1">
    <property type="nucleotide sequence ID" value="NZ_CP009962.1"/>
</dbReference>
<feature type="transmembrane region" description="Helical" evidence="1">
    <location>
        <begin position="270"/>
        <end position="289"/>
    </location>
</feature>
<feature type="transmembrane region" description="Helical" evidence="1">
    <location>
        <begin position="424"/>
        <end position="443"/>
    </location>
</feature>
<dbReference type="PANTHER" id="PTHR38454:SF1">
    <property type="entry name" value="INTEGRAL MEMBRANE PROTEIN"/>
    <property type="match status" value="1"/>
</dbReference>
<reference evidence="3" key="1">
    <citation type="journal article" date="2014" name="Soil Biol. Biochem.">
        <title>Structure and function of bacterial communities in ageing soils: Insights from the Mendocino ecological staircase.</title>
        <authorList>
            <person name="Uroz S."/>
            <person name="Tech J.J."/>
            <person name="Sawaya N.A."/>
            <person name="Frey-Klett P."/>
            <person name="Leveau J.H.J."/>
        </authorList>
    </citation>
    <scope>NUCLEOTIDE SEQUENCE [LARGE SCALE GENOMIC DNA]</scope>
    <source>
        <strain evidence="3">Cal35</strain>
    </source>
</reference>
<evidence type="ECO:0000256" key="1">
    <source>
        <dbReference type="SAM" id="Phobius"/>
    </source>
</evidence>
<dbReference type="Proteomes" id="UP000030302">
    <property type="component" value="Chromosome"/>
</dbReference>
<gene>
    <name evidence="2" type="ORF">LT85_4829</name>
</gene>
<feature type="transmembrane region" description="Helical" evidence="1">
    <location>
        <begin position="298"/>
        <end position="317"/>
    </location>
</feature>
<evidence type="ECO:0008006" key="4">
    <source>
        <dbReference type="Google" id="ProtNLM"/>
    </source>
</evidence>
<feature type="transmembrane region" description="Helical" evidence="1">
    <location>
        <begin position="337"/>
        <end position="354"/>
    </location>
</feature>
<dbReference type="AlphaFoldDB" id="A0A0A1FM02"/>
<feature type="transmembrane region" description="Helical" evidence="1">
    <location>
        <begin position="102"/>
        <end position="120"/>
    </location>
</feature>
<name>A0A0A1FM02_9BURK</name>
<dbReference type="HOGENOM" id="CLU_008305_1_0_4"/>
<evidence type="ECO:0000313" key="2">
    <source>
        <dbReference type="EMBL" id="AIY43987.1"/>
    </source>
</evidence>
<dbReference type="InterPro" id="IPR018580">
    <property type="entry name" value="Uncharacterised_YfhO"/>
</dbReference>
<dbReference type="EMBL" id="CP009962">
    <property type="protein sequence ID" value="AIY43987.1"/>
    <property type="molecule type" value="Genomic_DNA"/>
</dbReference>
<keyword evidence="3" id="KW-1185">Reference proteome</keyword>
<feature type="transmembrane region" description="Helical" evidence="1">
    <location>
        <begin position="399"/>
        <end position="417"/>
    </location>
</feature>
<dbReference type="KEGG" id="care:LT85_4829"/>
<sequence length="751" mass="82584">MFWWPTLFDGKTLIHGDSIIHGLPLFDFHSKFLHGGDTPLWTNKVFGGHPLFAEGQGGFANPLNILSAWLLPPIIGVNIFHLVCMLIGGCGVFALCRMLGNGVWSAGFAALAVVFSTLWIHEQQNLTISGTLAWGPWTLCAMEVWLKKPAVKQAILLAAATTLMVLAGYPQLVHAAVLYMLISLCTLPFSEDGKMLWKMQRRQLMATAALSILLFLGFSAVQLLPLLELASLSHRSGGIDLPFYFAPMALLRGLLYTRDQVAFARAQMEQFPILGSLMVCMIASLFPLLKSSYRAKGHLIAALVLLQLGSGTSSPLFRLLYDWHLVPGLHFFRTTQSYLELAVIGIAVLAACVIDDLGKPVEQGGLDVRYNRRLWVVAAIFLTIWAAIIAISHVQPIPWLHFAVAAAAVIGGTVLAASDKAVRIPLLMFLLLALECFALRLHLFHFGDVSLLRQPATLKALSQQYPLQDAKFLNGSIAMSYAFFDSKTDGLDTRAERALSSIPALSNLMWNISSVDGALALPLRARAIAAPLFDDEMAGRNRTAIGQRAIDLLGIRFISADRQLTAPGLRVAVHDERLNMWIMENTAAQPLFQTFTRYRLVHSDDEALKMLKTPRQPELIIESIKGAALPPASTAGNKADAIRFQVQARHPTFYAIDVDASEPGWLFLADANYPGWRATIDGRETPVFSSQLLGKAVAIPAGRHKVEFAFSSPTFQYGLWLSVLSLLVAAGLMSRYFLAQRRQRRPGPMPR</sequence>
<organism evidence="2 3">
    <name type="scientific">Collimonas arenae</name>
    <dbReference type="NCBI Taxonomy" id="279058"/>
    <lineage>
        <taxon>Bacteria</taxon>
        <taxon>Pseudomonadati</taxon>
        <taxon>Pseudomonadota</taxon>
        <taxon>Betaproteobacteria</taxon>
        <taxon>Burkholderiales</taxon>
        <taxon>Oxalobacteraceae</taxon>
        <taxon>Collimonas</taxon>
    </lineage>
</organism>
<keyword evidence="1" id="KW-0472">Membrane</keyword>
<protein>
    <recommendedName>
        <fullName evidence="4">Bacterial membrane YfhO family protein</fullName>
    </recommendedName>
</protein>